<feature type="chain" id="PRO_5040287802" description="CAAX prenyl protease 2/Lysostaphin resistance protein A-like domain-containing protein" evidence="3">
    <location>
        <begin position="31"/>
        <end position="553"/>
    </location>
</feature>
<name>A0A9N8DDZ3_9STRA</name>
<keyword evidence="3" id="KW-0732">Signal</keyword>
<feature type="transmembrane region" description="Helical" evidence="2">
    <location>
        <begin position="368"/>
        <end position="392"/>
    </location>
</feature>
<feature type="transmembrane region" description="Helical" evidence="2">
    <location>
        <begin position="298"/>
        <end position="317"/>
    </location>
</feature>
<proteinExistence type="predicted"/>
<keyword evidence="2" id="KW-1133">Transmembrane helix</keyword>
<dbReference type="OrthoDB" id="42816at2759"/>
<evidence type="ECO:0000256" key="3">
    <source>
        <dbReference type="SAM" id="SignalP"/>
    </source>
</evidence>
<feature type="signal peptide" evidence="3">
    <location>
        <begin position="1"/>
        <end position="30"/>
    </location>
</feature>
<evidence type="ECO:0000256" key="2">
    <source>
        <dbReference type="SAM" id="Phobius"/>
    </source>
</evidence>
<dbReference type="InterPro" id="IPR003675">
    <property type="entry name" value="Rce1/LyrA-like_dom"/>
</dbReference>
<comment type="caution">
    <text evidence="5">The sequence shown here is derived from an EMBL/GenBank/DDBJ whole genome shotgun (WGS) entry which is preliminary data.</text>
</comment>
<feature type="domain" description="CAAX prenyl protease 2/Lysostaphin resistance protein A-like" evidence="4">
    <location>
        <begin position="297"/>
        <end position="393"/>
    </location>
</feature>
<reference evidence="5" key="1">
    <citation type="submission" date="2020-06" db="EMBL/GenBank/DDBJ databases">
        <authorList>
            <consortium name="Plant Systems Biology data submission"/>
        </authorList>
    </citation>
    <scope>NUCLEOTIDE SEQUENCE</scope>
    <source>
        <strain evidence="5">D6</strain>
    </source>
</reference>
<gene>
    <name evidence="5" type="ORF">SEMRO_79_G042610.1</name>
</gene>
<dbReference type="AlphaFoldDB" id="A0A9N8DDZ3"/>
<dbReference type="Pfam" id="PF02517">
    <property type="entry name" value="Rce1-like"/>
    <property type="match status" value="1"/>
</dbReference>
<evidence type="ECO:0000256" key="1">
    <source>
        <dbReference type="SAM" id="MobiDB-lite"/>
    </source>
</evidence>
<sequence length="553" mass="61211">MVSVPSMRSLLHALTVSWCFLVILPEVANAFPSSKFPRSSRATLASTKTSTSLSMSFSYQSFFQRTPPRKTSKTATAKQPKMLWYRDRDSTEEQMTLTHKAPALAHVRPRQEQSLPAARQDFAHDAFMRNNPTEENPASTLLKNLVGGIDLSLLEKTCLSHASSLAVLWTLTSMALIWGSGSMTAAMADPLDFWGSLHWNSNSAGIGLGSGIDMLGGRTFSSILDWTITPARILEGIIATVPLVGMGTYLVERSEHSPAYHIQFSISETVMELFGRRKRDAIVTSDASQSASTTTLQVLFFSLIIAAVSAISEELIFRGLIPALLVSYTHSVGWALLGQAILFGFGQIQNRSSFAENGVFTMMQCLNGVWYGAIYLAGGGDIVPVMISHILYEMHIFVGTWKAMNDQMDYKEDSCRHHTSEKKIDSLLASSQSRSRASKRAQRPKDLVGQRLMAPETLELGQAFFYAFDHEHRGTLSLVDVKRAVSYAFLQDDDPTMTASEPPSDVQTTAVFYKILQQRSALSGSGSEERLYLPEFLRLLFTLKSKSWHSGRE</sequence>
<keyword evidence="2" id="KW-0472">Membrane</keyword>
<evidence type="ECO:0000259" key="4">
    <source>
        <dbReference type="Pfam" id="PF02517"/>
    </source>
</evidence>
<keyword evidence="2" id="KW-0812">Transmembrane</keyword>
<organism evidence="5 6">
    <name type="scientific">Seminavis robusta</name>
    <dbReference type="NCBI Taxonomy" id="568900"/>
    <lineage>
        <taxon>Eukaryota</taxon>
        <taxon>Sar</taxon>
        <taxon>Stramenopiles</taxon>
        <taxon>Ochrophyta</taxon>
        <taxon>Bacillariophyta</taxon>
        <taxon>Bacillariophyceae</taxon>
        <taxon>Bacillariophycidae</taxon>
        <taxon>Naviculales</taxon>
        <taxon>Naviculaceae</taxon>
        <taxon>Seminavis</taxon>
    </lineage>
</organism>
<evidence type="ECO:0000313" key="5">
    <source>
        <dbReference type="EMBL" id="CAB9500226.1"/>
    </source>
</evidence>
<feature type="region of interest" description="Disordered" evidence="1">
    <location>
        <begin position="427"/>
        <end position="446"/>
    </location>
</feature>
<accession>A0A9N8DDZ3</accession>
<dbReference type="Proteomes" id="UP001153069">
    <property type="component" value="Unassembled WGS sequence"/>
</dbReference>
<dbReference type="GO" id="GO:0004175">
    <property type="term" value="F:endopeptidase activity"/>
    <property type="evidence" value="ECO:0007669"/>
    <property type="project" value="UniProtKB-ARBA"/>
</dbReference>
<dbReference type="EMBL" id="CAICTM010000078">
    <property type="protein sequence ID" value="CAB9500226.1"/>
    <property type="molecule type" value="Genomic_DNA"/>
</dbReference>
<feature type="transmembrane region" description="Helical" evidence="2">
    <location>
        <begin position="324"/>
        <end position="348"/>
    </location>
</feature>
<evidence type="ECO:0000313" key="6">
    <source>
        <dbReference type="Proteomes" id="UP001153069"/>
    </source>
</evidence>
<keyword evidence="6" id="KW-1185">Reference proteome</keyword>
<protein>
    <recommendedName>
        <fullName evidence="4">CAAX prenyl protease 2/Lysostaphin resistance protein A-like domain-containing protein</fullName>
    </recommendedName>
</protein>
<dbReference type="GO" id="GO:0080120">
    <property type="term" value="P:CAAX-box protein maturation"/>
    <property type="evidence" value="ECO:0007669"/>
    <property type="project" value="UniProtKB-ARBA"/>
</dbReference>